<evidence type="ECO:0000256" key="1">
    <source>
        <dbReference type="SAM" id="MobiDB-lite"/>
    </source>
</evidence>
<evidence type="ECO:0000313" key="3">
    <source>
        <dbReference type="EMBL" id="KZZ88561.1"/>
    </source>
</evidence>
<feature type="domain" description="Alpha/beta hydrolase fold-3" evidence="2">
    <location>
        <begin position="85"/>
        <end position="204"/>
    </location>
</feature>
<dbReference type="InterPro" id="IPR029058">
    <property type="entry name" value="AB_hydrolase_fold"/>
</dbReference>
<keyword evidence="4" id="KW-1185">Reference proteome</keyword>
<feature type="compositionally biased region" description="Polar residues" evidence="1">
    <location>
        <begin position="239"/>
        <end position="259"/>
    </location>
</feature>
<dbReference type="Gene3D" id="3.40.50.1820">
    <property type="entry name" value="alpha/beta hydrolase"/>
    <property type="match status" value="2"/>
</dbReference>
<accession>A0A167W9H7</accession>
<dbReference type="VEuPathDB" id="FungiDB:AAP_04884"/>
<dbReference type="GO" id="GO:0016787">
    <property type="term" value="F:hydrolase activity"/>
    <property type="evidence" value="ECO:0007669"/>
    <property type="project" value="InterPro"/>
</dbReference>
<dbReference type="SUPFAM" id="SSF53474">
    <property type="entry name" value="alpha/beta-Hydrolases"/>
    <property type="match status" value="1"/>
</dbReference>
<dbReference type="Pfam" id="PF07859">
    <property type="entry name" value="Abhydrolase_3"/>
    <property type="match status" value="2"/>
</dbReference>
<proteinExistence type="predicted"/>
<dbReference type="PANTHER" id="PTHR23024">
    <property type="entry name" value="ARYLACETAMIDE DEACETYLASE"/>
    <property type="match status" value="1"/>
</dbReference>
<dbReference type="InterPro" id="IPR013094">
    <property type="entry name" value="AB_hydrolase_3"/>
</dbReference>
<dbReference type="PANTHER" id="PTHR23024:SF600">
    <property type="entry name" value="PUTATIVE (AFU_ORTHOLOGUE AFUA_1G02580)-RELATED"/>
    <property type="match status" value="1"/>
</dbReference>
<protein>
    <submittedName>
        <fullName evidence="3">Lipase</fullName>
    </submittedName>
</protein>
<dbReference type="InterPro" id="IPR050466">
    <property type="entry name" value="Carboxylest/Gibb_receptor"/>
</dbReference>
<evidence type="ECO:0000313" key="4">
    <source>
        <dbReference type="Proteomes" id="UP000242877"/>
    </source>
</evidence>
<sequence length="462" mass="52313">MDQSSSSASGNGRTWLYVKAVTMRVLMRIGMFFHGFPHILATKPSFRRTISPTTAIGPNEKITLNFFVPENYHKERRLGKRYPVVVNFHGGGFTLGKATDDYVWILKVVETTNAVVVSVDYRLAPEHPFPTAVDDGVDALLYLESKADELSLDITRVVLTGFSSGGNLVFTVPYRLRYGRASNMSLIDLHKPRTRPQTTGASYFNSQSPSSSSSPESSAGYSPNHDLSNVEAQLPPTVPEQSNEDGNSSDPSDPFQSPKSGLKHDHDLHRELTISQAQVYPVDHENGSYLSLPSQFSPHDPNNLPLRDARSPNSRLRIVGIFSWYPLLDFVLPRSLRRVRSENPDKTLAPFLTNLFDESYAPVISDRYSPFASPGRASEQFIRESLPDHIFMYICQWDMLFLEAQELVHKLQKTGKQVRSMMMERTTHAWDKSVNPFRDKQQIDIIYEDACYEMRRLLESDE</sequence>
<feature type="region of interest" description="Disordered" evidence="1">
    <location>
        <begin position="189"/>
        <end position="263"/>
    </location>
</feature>
<feature type="compositionally biased region" description="Low complexity" evidence="1">
    <location>
        <begin position="206"/>
        <end position="223"/>
    </location>
</feature>
<dbReference type="AlphaFoldDB" id="A0A167W9H7"/>
<feature type="domain" description="Alpha/beta hydrolase fold-3" evidence="2">
    <location>
        <begin position="315"/>
        <end position="430"/>
    </location>
</feature>
<name>A0A167W9H7_9EURO</name>
<evidence type="ECO:0000259" key="2">
    <source>
        <dbReference type="Pfam" id="PF07859"/>
    </source>
</evidence>
<reference evidence="3 4" key="1">
    <citation type="journal article" date="2016" name="Genome Biol. Evol.">
        <title>Divergent and convergent evolution of fungal pathogenicity.</title>
        <authorList>
            <person name="Shang Y."/>
            <person name="Xiao G."/>
            <person name="Zheng P."/>
            <person name="Cen K."/>
            <person name="Zhan S."/>
            <person name="Wang C."/>
        </authorList>
    </citation>
    <scope>NUCLEOTIDE SEQUENCE [LARGE SCALE GENOMIC DNA]</scope>
    <source>
        <strain evidence="3 4">ARSEF 7405</strain>
    </source>
</reference>
<gene>
    <name evidence="3" type="ORF">AAP_04884</name>
</gene>
<dbReference type="OrthoDB" id="433474at2759"/>
<organism evidence="3 4">
    <name type="scientific">Ascosphaera apis ARSEF 7405</name>
    <dbReference type="NCBI Taxonomy" id="392613"/>
    <lineage>
        <taxon>Eukaryota</taxon>
        <taxon>Fungi</taxon>
        <taxon>Dikarya</taxon>
        <taxon>Ascomycota</taxon>
        <taxon>Pezizomycotina</taxon>
        <taxon>Eurotiomycetes</taxon>
        <taxon>Eurotiomycetidae</taxon>
        <taxon>Onygenales</taxon>
        <taxon>Ascosphaeraceae</taxon>
        <taxon>Ascosphaera</taxon>
    </lineage>
</organism>
<dbReference type="EMBL" id="AZGZ01000025">
    <property type="protein sequence ID" value="KZZ88561.1"/>
    <property type="molecule type" value="Genomic_DNA"/>
</dbReference>
<feature type="compositionally biased region" description="Polar residues" evidence="1">
    <location>
        <begin position="195"/>
        <end position="205"/>
    </location>
</feature>
<comment type="caution">
    <text evidence="3">The sequence shown here is derived from an EMBL/GenBank/DDBJ whole genome shotgun (WGS) entry which is preliminary data.</text>
</comment>
<dbReference type="Proteomes" id="UP000242877">
    <property type="component" value="Unassembled WGS sequence"/>
</dbReference>